<keyword evidence="3 5" id="KW-1133">Transmembrane helix</keyword>
<dbReference type="EMBL" id="JBBJCI010000248">
    <property type="protein sequence ID" value="KAK7237616.1"/>
    <property type="molecule type" value="Genomic_DNA"/>
</dbReference>
<keyword evidence="2 5" id="KW-0812">Transmembrane</keyword>
<dbReference type="PANTHER" id="PTHR12560:SF0">
    <property type="entry name" value="LD18904P"/>
    <property type="match status" value="1"/>
</dbReference>
<feature type="transmembrane region" description="Helical" evidence="5">
    <location>
        <begin position="218"/>
        <end position="241"/>
    </location>
</feature>
<dbReference type="Proteomes" id="UP001363151">
    <property type="component" value="Unassembled WGS sequence"/>
</dbReference>
<gene>
    <name evidence="7" type="primary">LAG1</name>
    <name evidence="7" type="ORF">SO694_00098026</name>
</gene>
<evidence type="ECO:0000256" key="1">
    <source>
        <dbReference type="ARBA" id="ARBA00004141"/>
    </source>
</evidence>
<dbReference type="SMART" id="SM00724">
    <property type="entry name" value="TLC"/>
    <property type="match status" value="1"/>
</dbReference>
<dbReference type="PIRSF" id="PIRSF005225">
    <property type="entry name" value="LAG1_LAC1"/>
    <property type="match status" value="1"/>
</dbReference>
<reference evidence="7 8" key="1">
    <citation type="submission" date="2024-03" db="EMBL/GenBank/DDBJ databases">
        <title>Aureococcus anophagefferens CCMP1851 and Kratosvirus quantuckense: Draft genome of a second virus-susceptible host strain in the model system.</title>
        <authorList>
            <person name="Chase E."/>
            <person name="Truchon A.R."/>
            <person name="Schepens W."/>
            <person name="Wilhelm S.W."/>
        </authorList>
    </citation>
    <scope>NUCLEOTIDE SEQUENCE [LARGE SCALE GENOMIC DNA]</scope>
    <source>
        <strain evidence="7 8">CCMP1851</strain>
    </source>
</reference>
<dbReference type="PANTHER" id="PTHR12560">
    <property type="entry name" value="LONGEVITY ASSURANCE FACTOR 1 LAG1"/>
    <property type="match status" value="1"/>
</dbReference>
<sequence>MLDAVKSEVLVLLTSFVTPEAEQKTKEPDVAVDAAVAAVFTVLLFALNWGLRLVVVKPFATRILGGGRSRAFRAKVTKFSQAAMECLIYGSFTLLGARIVPRQPWIWPSKHWWIGFSSGSHAAMRDDLRCYYLLYGARYVQGALSVLLEPKRKDFVEMQLHHVVTVAVVAISYLHGWNRIGCVVMVLLDPADVPLHVAKMFKYVADARERRDRGLARVCTFCADRVFELFAVFFLVTRISMYPYVCWSAHVEATRYFPKGVPEWTCVGLLWTLYGLQCYWFFLIIKVAIKMLVSGGGAEDNRSDDEDDEPPKKD</sequence>
<keyword evidence="8" id="KW-1185">Reference proteome</keyword>
<name>A0ABR1FSQ7_AURAN</name>
<proteinExistence type="predicted"/>
<evidence type="ECO:0000256" key="2">
    <source>
        <dbReference type="ARBA" id="ARBA00022692"/>
    </source>
</evidence>
<evidence type="ECO:0000259" key="6">
    <source>
        <dbReference type="SMART" id="SM00724"/>
    </source>
</evidence>
<keyword evidence="4 5" id="KW-0472">Membrane</keyword>
<evidence type="ECO:0000313" key="7">
    <source>
        <dbReference type="EMBL" id="KAK7237616.1"/>
    </source>
</evidence>
<evidence type="ECO:0000256" key="3">
    <source>
        <dbReference type="ARBA" id="ARBA00022989"/>
    </source>
</evidence>
<dbReference type="InterPro" id="IPR006634">
    <property type="entry name" value="TLC-dom"/>
</dbReference>
<protein>
    <submittedName>
        <fullName evidence="7">Sphingosine N-acyltransferase</fullName>
    </submittedName>
</protein>
<feature type="transmembrane region" description="Helical" evidence="5">
    <location>
        <begin position="261"/>
        <end position="282"/>
    </location>
</feature>
<dbReference type="InterPro" id="IPR016439">
    <property type="entry name" value="Lag1/Lac1-like"/>
</dbReference>
<dbReference type="Pfam" id="PF03798">
    <property type="entry name" value="TRAM_LAG1_CLN8"/>
    <property type="match status" value="1"/>
</dbReference>
<evidence type="ECO:0000256" key="4">
    <source>
        <dbReference type="ARBA" id="ARBA00023136"/>
    </source>
</evidence>
<evidence type="ECO:0000256" key="5">
    <source>
        <dbReference type="SAM" id="Phobius"/>
    </source>
</evidence>
<organism evidence="7 8">
    <name type="scientific">Aureococcus anophagefferens</name>
    <name type="common">Harmful bloom alga</name>
    <dbReference type="NCBI Taxonomy" id="44056"/>
    <lineage>
        <taxon>Eukaryota</taxon>
        <taxon>Sar</taxon>
        <taxon>Stramenopiles</taxon>
        <taxon>Ochrophyta</taxon>
        <taxon>Pelagophyceae</taxon>
        <taxon>Pelagomonadales</taxon>
        <taxon>Pelagomonadaceae</taxon>
        <taxon>Aureococcus</taxon>
    </lineage>
</organism>
<feature type="transmembrane region" description="Helical" evidence="5">
    <location>
        <begin position="34"/>
        <end position="55"/>
    </location>
</feature>
<evidence type="ECO:0000313" key="8">
    <source>
        <dbReference type="Proteomes" id="UP001363151"/>
    </source>
</evidence>
<comment type="subcellular location">
    <subcellularLocation>
        <location evidence="1">Membrane</location>
        <topology evidence="1">Multi-pass membrane protein</topology>
    </subcellularLocation>
</comment>
<feature type="domain" description="TLC" evidence="6">
    <location>
        <begin position="77"/>
        <end position="293"/>
    </location>
</feature>
<comment type="caution">
    <text evidence="7">The sequence shown here is derived from an EMBL/GenBank/DDBJ whole genome shotgun (WGS) entry which is preliminary data.</text>
</comment>
<accession>A0ABR1FSQ7</accession>